<dbReference type="RefSeq" id="WP_186871498.1">
    <property type="nucleotide sequence ID" value="NZ_JACOOL010000022.1"/>
</dbReference>
<comment type="caution">
    <text evidence="1">The sequence shown here is derived from an EMBL/GenBank/DDBJ whole genome shotgun (WGS) entry which is preliminary data.</text>
</comment>
<sequence length="49" mass="5396">MERHELFVAGITTLAGAMYKEGYPAEHGDLLSKVVTTPILGENKRTNVH</sequence>
<proteinExistence type="predicted"/>
<dbReference type="Proteomes" id="UP000637359">
    <property type="component" value="Unassembled WGS sequence"/>
</dbReference>
<evidence type="ECO:0000313" key="2">
    <source>
        <dbReference type="Proteomes" id="UP000637359"/>
    </source>
</evidence>
<keyword evidence="2" id="KW-1185">Reference proteome</keyword>
<organism evidence="1 2">
    <name type="scientific">Ornithinibacillus hominis</name>
    <dbReference type="NCBI Taxonomy" id="2763055"/>
    <lineage>
        <taxon>Bacteria</taxon>
        <taxon>Bacillati</taxon>
        <taxon>Bacillota</taxon>
        <taxon>Bacilli</taxon>
        <taxon>Bacillales</taxon>
        <taxon>Bacillaceae</taxon>
        <taxon>Ornithinibacillus</taxon>
    </lineage>
</organism>
<gene>
    <name evidence="1" type="ORF">H8S33_18695</name>
</gene>
<accession>A0A923L981</accession>
<protein>
    <submittedName>
        <fullName evidence="1">Uncharacterized protein</fullName>
    </submittedName>
</protein>
<reference evidence="1" key="1">
    <citation type="submission" date="2020-08" db="EMBL/GenBank/DDBJ databases">
        <title>Genome public.</title>
        <authorList>
            <person name="Liu C."/>
            <person name="Sun Q."/>
        </authorList>
    </citation>
    <scope>NUCLEOTIDE SEQUENCE</scope>
    <source>
        <strain evidence="1">BX22</strain>
    </source>
</reference>
<name>A0A923L981_9BACI</name>
<evidence type="ECO:0000313" key="1">
    <source>
        <dbReference type="EMBL" id="MBC5638803.1"/>
    </source>
</evidence>
<dbReference type="EMBL" id="JACOOL010000022">
    <property type="protein sequence ID" value="MBC5638803.1"/>
    <property type="molecule type" value="Genomic_DNA"/>
</dbReference>
<dbReference type="AlphaFoldDB" id="A0A923L981"/>